<name>A0A8T2A8V5_9BRAS</name>
<accession>A0A8T2A8V5</accession>
<dbReference type="Proteomes" id="UP000694240">
    <property type="component" value="Chromosome 9"/>
</dbReference>
<organism evidence="1 2">
    <name type="scientific">Arabidopsis thaliana x Arabidopsis arenosa</name>
    <dbReference type="NCBI Taxonomy" id="1240361"/>
    <lineage>
        <taxon>Eukaryota</taxon>
        <taxon>Viridiplantae</taxon>
        <taxon>Streptophyta</taxon>
        <taxon>Embryophyta</taxon>
        <taxon>Tracheophyta</taxon>
        <taxon>Spermatophyta</taxon>
        <taxon>Magnoliopsida</taxon>
        <taxon>eudicotyledons</taxon>
        <taxon>Gunneridae</taxon>
        <taxon>Pentapetalae</taxon>
        <taxon>rosids</taxon>
        <taxon>malvids</taxon>
        <taxon>Brassicales</taxon>
        <taxon>Brassicaceae</taxon>
        <taxon>Camelineae</taxon>
        <taxon>Arabidopsis</taxon>
    </lineage>
</organism>
<gene>
    <name evidence="1" type="ORF">ISN45_Aa04g026480</name>
</gene>
<reference evidence="1 2" key="1">
    <citation type="submission" date="2020-12" db="EMBL/GenBank/DDBJ databases">
        <title>Concerted genomic and epigenomic changes stabilize Arabidopsis allopolyploids.</title>
        <authorList>
            <person name="Chen Z."/>
        </authorList>
    </citation>
    <scope>NUCLEOTIDE SEQUENCE [LARGE SCALE GENOMIC DNA]</scope>
    <source>
        <strain evidence="1">Allo738</strain>
        <tissue evidence="1">Leaf</tissue>
    </source>
</reference>
<protein>
    <submittedName>
        <fullName evidence="1">Uncharacterized protein</fullName>
    </submittedName>
</protein>
<comment type="caution">
    <text evidence="1">The sequence shown here is derived from an EMBL/GenBank/DDBJ whole genome shotgun (WGS) entry which is preliminary data.</text>
</comment>
<proteinExistence type="predicted"/>
<keyword evidence="2" id="KW-1185">Reference proteome</keyword>
<sequence length="101" mass="12018">MQTVILTFIWEDIPELPQCHHFQLCYQLGSIFILSHITKFFEMWSNGMHIQSYRNIRELLRTHKEKAALKHVKNLTYAGQDLLKLFSIIQNKLICWTQVDA</sequence>
<evidence type="ECO:0000313" key="1">
    <source>
        <dbReference type="EMBL" id="KAG7569997.1"/>
    </source>
</evidence>
<dbReference type="EMBL" id="JAEFBK010000009">
    <property type="protein sequence ID" value="KAG7569997.1"/>
    <property type="molecule type" value="Genomic_DNA"/>
</dbReference>
<evidence type="ECO:0000313" key="2">
    <source>
        <dbReference type="Proteomes" id="UP000694240"/>
    </source>
</evidence>
<dbReference type="AlphaFoldDB" id="A0A8T2A8V5"/>